<dbReference type="STRING" id="1447883.A0A2B7YZQ0"/>
<evidence type="ECO:0008006" key="4">
    <source>
        <dbReference type="Google" id="ProtNLM"/>
    </source>
</evidence>
<dbReference type="EMBL" id="PDNA01000015">
    <property type="protein sequence ID" value="PGH26630.1"/>
    <property type="molecule type" value="Genomic_DNA"/>
</dbReference>
<sequence length="707" mass="78285">MSSRLRSPLQKLLRPSNPILCLANLTRPKRAFSSRWVRSSSLRASSSIGGYRSGQWSSLRVRQIRSYATDSPAPVNTPTPSKLSGTLLPPACPGCGAYTQWLYPEEAGFYTLQRRPVKQYLRHTAGDIGKDEPVNLQPPAAADRDTTPAEIETSEDPELGSEGETQSPETTTNVPAEAELTGETTPETEVKTQQPENAANAPAEAESSGETAPETKAKTQQAERAPDKPKEVPQVPICDRCNKLVNHCESSPIPYPPISYIQDIISESPYDYNHIYHVLDAADFPMSLIPKVHKILAVQPQRTQNRRSKTKEYSRGARLPVISFIITRSDLLGPLKENVDRLMPYIIKVLRNAVDPRGERMRLGNVHMVSAHRGWWTKEIKEEIRKHGGAVWLVGKTNVGKSSLISTVFPKDSGDTTKSKKPKIIRKGDRSVEQEDPLKELDEDEAIPELGSLLPPAQEVKGYPVFPIVSSRPGTTASPIRIPFGNKKGEVIDLPGLQRDGLDNFVKEEEQHNLIMKDRAKPERLTIKPGQSLLIGGLVRITPLDPKLPVLSSSFVPLEPHVTNTTKAIAMQTQQQPFPESDIAKEGIADVIASAGVFELNDDVTKIYGKVPHGRSVDDLPYRVMATDILVEGCGWIELVAQIRAKDAKAGYLPKVEVFSPEGNYIGSRMSMSAWRAILQKKKRVARDAGSRPRRSMKGVKKHERQR</sequence>
<comment type="caution">
    <text evidence="2">The sequence shown here is derived from an EMBL/GenBank/DDBJ whole genome shotgun (WGS) entry which is preliminary data.</text>
</comment>
<organism evidence="2 3">
    <name type="scientific">Polytolypa hystricis (strain UAMH7299)</name>
    <dbReference type="NCBI Taxonomy" id="1447883"/>
    <lineage>
        <taxon>Eukaryota</taxon>
        <taxon>Fungi</taxon>
        <taxon>Dikarya</taxon>
        <taxon>Ascomycota</taxon>
        <taxon>Pezizomycotina</taxon>
        <taxon>Eurotiomycetes</taxon>
        <taxon>Eurotiomycetidae</taxon>
        <taxon>Onygenales</taxon>
        <taxon>Onygenales incertae sedis</taxon>
        <taxon>Polytolypa</taxon>
    </lineage>
</organism>
<proteinExistence type="predicted"/>
<dbReference type="InterPro" id="IPR050896">
    <property type="entry name" value="Mito_lipid_metab_GTPase"/>
</dbReference>
<dbReference type="AlphaFoldDB" id="A0A2B7YZQ0"/>
<evidence type="ECO:0000313" key="3">
    <source>
        <dbReference type="Proteomes" id="UP000224634"/>
    </source>
</evidence>
<dbReference type="Gene3D" id="3.40.50.300">
    <property type="entry name" value="P-loop containing nucleotide triphosphate hydrolases"/>
    <property type="match status" value="1"/>
</dbReference>
<feature type="compositionally biased region" description="Basic residues" evidence="1">
    <location>
        <begin position="692"/>
        <end position="707"/>
    </location>
</feature>
<dbReference type="Proteomes" id="UP000224634">
    <property type="component" value="Unassembled WGS sequence"/>
</dbReference>
<feature type="compositionally biased region" description="Polar residues" evidence="1">
    <location>
        <begin position="182"/>
        <end position="194"/>
    </location>
</feature>
<feature type="region of interest" description="Disordered" evidence="1">
    <location>
        <begin position="684"/>
        <end position="707"/>
    </location>
</feature>
<keyword evidence="3" id="KW-1185">Reference proteome</keyword>
<feature type="compositionally biased region" description="Basic and acidic residues" evidence="1">
    <location>
        <begin position="426"/>
        <end position="437"/>
    </location>
</feature>
<name>A0A2B7YZQ0_POLH7</name>
<feature type="compositionally biased region" description="Polar residues" evidence="1">
    <location>
        <begin position="163"/>
        <end position="174"/>
    </location>
</feature>
<dbReference type="PANTHER" id="PTHR46434">
    <property type="entry name" value="GENETIC INTERACTOR OF PROHIBITINS 3, MITOCHONDRIAL"/>
    <property type="match status" value="1"/>
</dbReference>
<evidence type="ECO:0000313" key="2">
    <source>
        <dbReference type="EMBL" id="PGH26630.1"/>
    </source>
</evidence>
<dbReference type="PANTHER" id="PTHR46434:SF1">
    <property type="entry name" value="GENETIC INTERACTOR OF PROHIBITINS 3, MITOCHONDRIAL"/>
    <property type="match status" value="1"/>
</dbReference>
<reference evidence="2 3" key="1">
    <citation type="submission" date="2017-10" db="EMBL/GenBank/DDBJ databases">
        <title>Comparative genomics in systemic dimorphic fungi from Ajellomycetaceae.</title>
        <authorList>
            <person name="Munoz J.F."/>
            <person name="Mcewen J.G."/>
            <person name="Clay O.K."/>
            <person name="Cuomo C.A."/>
        </authorList>
    </citation>
    <scope>NUCLEOTIDE SEQUENCE [LARGE SCALE GENOMIC DNA]</scope>
    <source>
        <strain evidence="2 3">UAMH7299</strain>
    </source>
</reference>
<protein>
    <recommendedName>
        <fullName evidence="4">G domain-containing protein</fullName>
    </recommendedName>
</protein>
<dbReference type="OrthoDB" id="1696305at2759"/>
<accession>A0A2B7YZQ0</accession>
<feature type="compositionally biased region" description="Acidic residues" evidence="1">
    <location>
        <begin position="152"/>
        <end position="161"/>
    </location>
</feature>
<feature type="region of interest" description="Disordered" evidence="1">
    <location>
        <begin position="125"/>
        <end position="233"/>
    </location>
</feature>
<evidence type="ECO:0000256" key="1">
    <source>
        <dbReference type="SAM" id="MobiDB-lite"/>
    </source>
</evidence>
<gene>
    <name evidence="2" type="ORF">AJ80_01759</name>
</gene>
<feature type="compositionally biased region" description="Low complexity" evidence="1">
    <location>
        <begin position="195"/>
        <end position="206"/>
    </location>
</feature>
<dbReference type="InterPro" id="IPR027417">
    <property type="entry name" value="P-loop_NTPase"/>
</dbReference>
<dbReference type="GO" id="GO:0005739">
    <property type="term" value="C:mitochondrion"/>
    <property type="evidence" value="ECO:0007669"/>
    <property type="project" value="TreeGrafter"/>
</dbReference>
<dbReference type="SUPFAM" id="SSF52540">
    <property type="entry name" value="P-loop containing nucleoside triphosphate hydrolases"/>
    <property type="match status" value="1"/>
</dbReference>
<feature type="region of interest" description="Disordered" evidence="1">
    <location>
        <begin position="411"/>
        <end position="437"/>
    </location>
</feature>